<accession>A0A167KCS7</accession>
<dbReference type="GeneID" id="28998093"/>
<dbReference type="RefSeq" id="XP_018285817.1">
    <property type="nucleotide sequence ID" value="XM_018437187.1"/>
</dbReference>
<evidence type="ECO:0000313" key="2">
    <source>
        <dbReference type="Proteomes" id="UP000077315"/>
    </source>
</evidence>
<gene>
    <name evidence="1" type="ORF">PHYBLDRAFT_174095</name>
</gene>
<dbReference type="AlphaFoldDB" id="A0A167KCS7"/>
<dbReference type="InParanoid" id="A0A167KCS7"/>
<proteinExistence type="predicted"/>
<organism evidence="1 2">
    <name type="scientific">Phycomyces blakesleeanus (strain ATCC 8743b / DSM 1359 / FGSC 10004 / NBRC 33097 / NRRL 1555)</name>
    <dbReference type="NCBI Taxonomy" id="763407"/>
    <lineage>
        <taxon>Eukaryota</taxon>
        <taxon>Fungi</taxon>
        <taxon>Fungi incertae sedis</taxon>
        <taxon>Mucoromycota</taxon>
        <taxon>Mucoromycotina</taxon>
        <taxon>Mucoromycetes</taxon>
        <taxon>Mucorales</taxon>
        <taxon>Phycomycetaceae</taxon>
        <taxon>Phycomyces</taxon>
    </lineage>
</organism>
<keyword evidence="2" id="KW-1185">Reference proteome</keyword>
<reference evidence="2" key="1">
    <citation type="submission" date="2015-06" db="EMBL/GenBank/DDBJ databases">
        <title>Expansion of signal transduction pathways in fungi by whole-genome duplication.</title>
        <authorList>
            <consortium name="DOE Joint Genome Institute"/>
            <person name="Corrochano L.M."/>
            <person name="Kuo A."/>
            <person name="Marcet-Houben M."/>
            <person name="Polaino S."/>
            <person name="Salamov A."/>
            <person name="Villalobos J.M."/>
            <person name="Alvarez M.I."/>
            <person name="Avalos J."/>
            <person name="Benito E.P."/>
            <person name="Benoit I."/>
            <person name="Burger G."/>
            <person name="Camino L.P."/>
            <person name="Canovas D."/>
            <person name="Cerda-Olmedo E."/>
            <person name="Cheng J.-F."/>
            <person name="Dominguez A."/>
            <person name="Elias M."/>
            <person name="Eslava A.P."/>
            <person name="Glaser F."/>
            <person name="Grimwood J."/>
            <person name="Gutierrez G."/>
            <person name="Heitman J."/>
            <person name="Henrissat B."/>
            <person name="Iturriaga E.A."/>
            <person name="Lang B.F."/>
            <person name="Lavin J.L."/>
            <person name="Lee S."/>
            <person name="Li W."/>
            <person name="Lindquist E."/>
            <person name="Lopez-Garcia S."/>
            <person name="Luque E.M."/>
            <person name="Marcos A.T."/>
            <person name="Martin J."/>
            <person name="McCluskey K."/>
            <person name="Medina H.R."/>
            <person name="Miralles-Duran A."/>
            <person name="Miyazaki A."/>
            <person name="Munoz-Torres E."/>
            <person name="Oguiza J.A."/>
            <person name="Ohm R."/>
            <person name="Olmedo M."/>
            <person name="Orejas M."/>
            <person name="Ortiz-Castellanos L."/>
            <person name="Pisabarro A.G."/>
            <person name="Rodriguez-Romero J."/>
            <person name="Ruiz-Herrera J."/>
            <person name="Ruiz-Vazquez R."/>
            <person name="Sanz C."/>
            <person name="Schackwitz W."/>
            <person name="Schmutz J."/>
            <person name="Shahriari M."/>
            <person name="Shelest E."/>
            <person name="Silva-Franco F."/>
            <person name="Soanes D."/>
            <person name="Syed K."/>
            <person name="Tagua V.G."/>
            <person name="Talbot N.J."/>
            <person name="Thon M."/>
            <person name="De vries R.P."/>
            <person name="Wiebenga A."/>
            <person name="Yadav J.S."/>
            <person name="Braun E.L."/>
            <person name="Baker S."/>
            <person name="Garre V."/>
            <person name="Horwitz B."/>
            <person name="Torres-Martinez S."/>
            <person name="Idnurm A."/>
            <person name="Herrera-Estrella A."/>
            <person name="Gabaldon T."/>
            <person name="Grigoriev I.V."/>
        </authorList>
    </citation>
    <scope>NUCLEOTIDE SEQUENCE [LARGE SCALE GENOMIC DNA]</scope>
    <source>
        <strain evidence="2">NRRL 1555(-)</strain>
    </source>
</reference>
<name>A0A167KCS7_PHYB8</name>
<dbReference type="EMBL" id="KV440998">
    <property type="protein sequence ID" value="OAD67777.1"/>
    <property type="molecule type" value="Genomic_DNA"/>
</dbReference>
<sequence length="216" mass="24159">MSKIVIDTNVFFLSDVFSLQWSSGLVQTILSKLFPTIKQDHQHDECSSAKHAMNQKPLSLGAVIGMKFYRIKSTLFYYNNRNMFLEVSGARFPKKPGGTALVPRDMSLGRLTIDVNAHKSGTTRHGSPPDQTTEGTHCPVSITRNCLKLNLFTTHMTHIFSADELTSWIEILKSGIQSVIPFNICPQCYVKSRSGISFLSLVTKSQNQYHWGSSSL</sequence>
<evidence type="ECO:0000313" key="1">
    <source>
        <dbReference type="EMBL" id="OAD67777.1"/>
    </source>
</evidence>
<protein>
    <submittedName>
        <fullName evidence="1">Uncharacterized protein</fullName>
    </submittedName>
</protein>
<dbReference type="VEuPathDB" id="FungiDB:PHYBLDRAFT_174095"/>
<dbReference type="Proteomes" id="UP000077315">
    <property type="component" value="Unassembled WGS sequence"/>
</dbReference>